<protein>
    <submittedName>
        <fullName evidence="1">Uncharacterized protein</fullName>
    </submittedName>
</protein>
<keyword evidence="2" id="KW-1185">Reference proteome</keyword>
<dbReference type="Proteomes" id="UP000799755">
    <property type="component" value="Unassembled WGS sequence"/>
</dbReference>
<organism evidence="1 2">
    <name type="scientific">Lindgomyces ingoldianus</name>
    <dbReference type="NCBI Taxonomy" id="673940"/>
    <lineage>
        <taxon>Eukaryota</taxon>
        <taxon>Fungi</taxon>
        <taxon>Dikarya</taxon>
        <taxon>Ascomycota</taxon>
        <taxon>Pezizomycotina</taxon>
        <taxon>Dothideomycetes</taxon>
        <taxon>Pleosporomycetidae</taxon>
        <taxon>Pleosporales</taxon>
        <taxon>Lindgomycetaceae</taxon>
        <taxon>Lindgomyces</taxon>
    </lineage>
</organism>
<comment type="caution">
    <text evidence="1">The sequence shown here is derived from an EMBL/GenBank/DDBJ whole genome shotgun (WGS) entry which is preliminary data.</text>
</comment>
<evidence type="ECO:0000313" key="2">
    <source>
        <dbReference type="Proteomes" id="UP000799755"/>
    </source>
</evidence>
<dbReference type="EMBL" id="MU003492">
    <property type="protein sequence ID" value="KAF2477709.1"/>
    <property type="molecule type" value="Genomic_DNA"/>
</dbReference>
<sequence length="353" mass="38927">MEDGSLPVFRAPKRRRFLRKTITEDTNDGFETATPESAAIPPSQTFTEGHHDPVLSVAEIVRARKRPSHRIKNVYVSSTLQKAVHADSAEALVKTDGQRHNSYTDRFVAQTGHVVHDKQMTAYIEARMAEKNALEYGWPTPTTIASSLAPVSTSNTIANNPSSATSPSGTIAVATAKAEDKGSASGQHDARLAAGMGKLQEVDLGPDAVTTNVERTEAALRFARGEAPPPQQETTNRKSRRRRRQEKARNPEDVRRDQLVEQVLREAKLDYYDEEATAEEASGVNQATDEVLAERFRREFLESLESRNPRKPAPPPTQKGAKEQQKPGRKLGGSRSARAAMRSQEEQAAKNKK</sequence>
<evidence type="ECO:0000313" key="1">
    <source>
        <dbReference type="EMBL" id="KAF2477709.1"/>
    </source>
</evidence>
<reference evidence="1" key="1">
    <citation type="journal article" date="2020" name="Stud. Mycol.">
        <title>101 Dothideomycetes genomes: a test case for predicting lifestyles and emergence of pathogens.</title>
        <authorList>
            <person name="Haridas S."/>
            <person name="Albert R."/>
            <person name="Binder M."/>
            <person name="Bloem J."/>
            <person name="Labutti K."/>
            <person name="Salamov A."/>
            <person name="Andreopoulos B."/>
            <person name="Baker S."/>
            <person name="Barry K."/>
            <person name="Bills G."/>
            <person name="Bluhm B."/>
            <person name="Cannon C."/>
            <person name="Castanera R."/>
            <person name="Culley D."/>
            <person name="Daum C."/>
            <person name="Ezra D."/>
            <person name="Gonzalez J."/>
            <person name="Henrissat B."/>
            <person name="Kuo A."/>
            <person name="Liang C."/>
            <person name="Lipzen A."/>
            <person name="Lutzoni F."/>
            <person name="Magnuson J."/>
            <person name="Mondo S."/>
            <person name="Nolan M."/>
            <person name="Ohm R."/>
            <person name="Pangilinan J."/>
            <person name="Park H.-J."/>
            <person name="Ramirez L."/>
            <person name="Alfaro M."/>
            <person name="Sun H."/>
            <person name="Tritt A."/>
            <person name="Yoshinaga Y."/>
            <person name="Zwiers L.-H."/>
            <person name="Turgeon B."/>
            <person name="Goodwin S."/>
            <person name="Spatafora J."/>
            <person name="Crous P."/>
            <person name="Grigoriev I."/>
        </authorList>
    </citation>
    <scope>NUCLEOTIDE SEQUENCE</scope>
    <source>
        <strain evidence="1">ATCC 200398</strain>
    </source>
</reference>
<gene>
    <name evidence="1" type="ORF">BDR25DRAFT_299534</name>
</gene>
<proteinExistence type="predicted"/>
<accession>A0ACB6REC8</accession>
<name>A0ACB6REC8_9PLEO</name>